<keyword evidence="6" id="KW-1185">Reference proteome</keyword>
<dbReference type="AlphaFoldDB" id="A0A2W7IMU2"/>
<dbReference type="PANTHER" id="PTHR37418">
    <property type="entry name" value="3-KETO-5-AMINOHEXANOATE CLEAVAGE ENZYME-RELATED"/>
    <property type="match status" value="1"/>
</dbReference>
<evidence type="ECO:0000256" key="2">
    <source>
        <dbReference type="ARBA" id="ARBA00022679"/>
    </source>
</evidence>
<dbReference type="GO" id="GO:0046872">
    <property type="term" value="F:metal ion binding"/>
    <property type="evidence" value="ECO:0007669"/>
    <property type="project" value="UniProtKB-KW"/>
</dbReference>
<comment type="cofactor">
    <cofactor evidence="1">
        <name>Zn(2+)</name>
        <dbReference type="ChEBI" id="CHEBI:29105"/>
    </cofactor>
</comment>
<protein>
    <submittedName>
        <fullName evidence="5">Uncharacterized protein (DUF849 family)</fullName>
    </submittedName>
</protein>
<sequence>MAKKNKNVIITCAVTGSTLTPSMSPYLPVTADEMITQSVDAAKAGAAILHFHARDPKDGRPTNDPAVWQSFLPTIRAQCDAVINMSCSMGATAEDRASSAMVMRPEIATVIVGSMNYGRFKKAQDQGVTDFKHEWEREFYGPDSHHLVTQNTFFKIDRLIDIFLEQGFLMEFECYDVGHLYILEHHLKTRTLPRPIIVQFLTGILGGIPSDIDHLLHMKRTTERLFGEETEIFTHGTGPDNMRAAAYGALMGTSIRIGQEDNLTERPGRLFKSNAEQVQKIRRILEEFDIGIATPQEARQRLGLPTP</sequence>
<name>A0A2W7IMU2_9PROT</name>
<evidence type="ECO:0000256" key="3">
    <source>
        <dbReference type="ARBA" id="ARBA00022723"/>
    </source>
</evidence>
<accession>A0A2W7IMU2</accession>
<proteinExistence type="predicted"/>
<keyword evidence="2" id="KW-0808">Transferase</keyword>
<reference evidence="5 6" key="1">
    <citation type="submission" date="2018-06" db="EMBL/GenBank/DDBJ databases">
        <title>Genomic Encyclopedia of Archaeal and Bacterial Type Strains, Phase II (KMG-II): from individual species to whole genera.</title>
        <authorList>
            <person name="Goeker M."/>
        </authorList>
    </citation>
    <scope>NUCLEOTIDE SEQUENCE [LARGE SCALE GENOMIC DNA]</scope>
    <source>
        <strain evidence="5 6">DSM 24525</strain>
    </source>
</reference>
<dbReference type="Gene3D" id="3.20.20.70">
    <property type="entry name" value="Aldolase class I"/>
    <property type="match status" value="1"/>
</dbReference>
<gene>
    <name evidence="5" type="ORF">C8P66_10455</name>
</gene>
<evidence type="ECO:0000313" key="6">
    <source>
        <dbReference type="Proteomes" id="UP000249688"/>
    </source>
</evidence>
<dbReference type="EMBL" id="QKYU01000004">
    <property type="protein sequence ID" value="PZW48641.1"/>
    <property type="molecule type" value="Genomic_DNA"/>
</dbReference>
<dbReference type="GO" id="GO:0043720">
    <property type="term" value="F:3-keto-5-aminohexanoate cleavage activity"/>
    <property type="evidence" value="ECO:0007669"/>
    <property type="project" value="InterPro"/>
</dbReference>
<dbReference type="RefSeq" id="WP_146422715.1">
    <property type="nucleotide sequence ID" value="NZ_QKYU01000004.1"/>
</dbReference>
<dbReference type="OrthoDB" id="9805277at2"/>
<evidence type="ECO:0000256" key="4">
    <source>
        <dbReference type="ARBA" id="ARBA00022833"/>
    </source>
</evidence>
<organism evidence="5 6">
    <name type="scientific">Humitalea rosea</name>
    <dbReference type="NCBI Taxonomy" id="990373"/>
    <lineage>
        <taxon>Bacteria</taxon>
        <taxon>Pseudomonadati</taxon>
        <taxon>Pseudomonadota</taxon>
        <taxon>Alphaproteobacteria</taxon>
        <taxon>Acetobacterales</taxon>
        <taxon>Roseomonadaceae</taxon>
        <taxon>Humitalea</taxon>
    </lineage>
</organism>
<evidence type="ECO:0000256" key="1">
    <source>
        <dbReference type="ARBA" id="ARBA00001947"/>
    </source>
</evidence>
<dbReference type="PANTHER" id="PTHR37418:SF2">
    <property type="entry name" value="3-KETO-5-AMINOHEXANOATE CLEAVAGE ENZYME"/>
    <property type="match status" value="1"/>
</dbReference>
<dbReference type="Pfam" id="PF05853">
    <property type="entry name" value="BKACE"/>
    <property type="match status" value="1"/>
</dbReference>
<keyword evidence="3" id="KW-0479">Metal-binding</keyword>
<dbReference type="InterPro" id="IPR013785">
    <property type="entry name" value="Aldolase_TIM"/>
</dbReference>
<comment type="caution">
    <text evidence="5">The sequence shown here is derived from an EMBL/GenBank/DDBJ whole genome shotgun (WGS) entry which is preliminary data.</text>
</comment>
<dbReference type="InterPro" id="IPR008567">
    <property type="entry name" value="BKACE"/>
</dbReference>
<evidence type="ECO:0000313" key="5">
    <source>
        <dbReference type="EMBL" id="PZW48641.1"/>
    </source>
</evidence>
<keyword evidence="4" id="KW-0862">Zinc</keyword>
<dbReference type="Proteomes" id="UP000249688">
    <property type="component" value="Unassembled WGS sequence"/>
</dbReference>